<dbReference type="EMBL" id="QRTF01000001">
    <property type="protein sequence ID" value="RGQ55917.1"/>
    <property type="molecule type" value="Genomic_DNA"/>
</dbReference>
<gene>
    <name evidence="2" type="primary">nagB_2</name>
    <name evidence="4" type="ORF">DW914_08675</name>
    <name evidence="3" type="ORF">DWY96_00970</name>
    <name evidence="2" type="ORF">ERS852444_02273</name>
    <name evidence="1" type="ORF">RIL183_10301</name>
</gene>
<keyword evidence="3" id="KW-0413">Isomerase</keyword>
<dbReference type="EC" id="3.5.99.6" evidence="2"/>
<dbReference type="GO" id="GO:0016853">
    <property type="term" value="F:isomerase activity"/>
    <property type="evidence" value="ECO:0007669"/>
    <property type="project" value="UniProtKB-KW"/>
</dbReference>
<evidence type="ECO:0000313" key="7">
    <source>
        <dbReference type="Proteomes" id="UP000283492"/>
    </source>
</evidence>
<dbReference type="PANTHER" id="PTHR42892:SF1">
    <property type="entry name" value="GLUCOSAMINE-6-PHOSPHATE ISOMERASE"/>
    <property type="match status" value="1"/>
</dbReference>
<dbReference type="GeneID" id="75163342"/>
<evidence type="ECO:0000313" key="2">
    <source>
        <dbReference type="EMBL" id="CUN18182.1"/>
    </source>
</evidence>
<accession>A0A0M6X0R8</accession>
<dbReference type="InterPro" id="IPR018321">
    <property type="entry name" value="Glucosamine6P_isomerase_CS"/>
</dbReference>
<evidence type="ECO:0000313" key="5">
    <source>
        <dbReference type="Proteomes" id="UP000049828"/>
    </source>
</evidence>
<organism evidence="1 5">
    <name type="scientific">Roseburia inulinivorans</name>
    <dbReference type="NCBI Taxonomy" id="360807"/>
    <lineage>
        <taxon>Bacteria</taxon>
        <taxon>Bacillati</taxon>
        <taxon>Bacillota</taxon>
        <taxon>Clostridia</taxon>
        <taxon>Lachnospirales</taxon>
        <taxon>Lachnospiraceae</taxon>
        <taxon>Roseburia</taxon>
    </lineage>
</organism>
<dbReference type="GO" id="GO:0004342">
    <property type="term" value="F:glucosamine-6-phosphate deaminase activity"/>
    <property type="evidence" value="ECO:0007669"/>
    <property type="project" value="UniProtKB-EC"/>
</dbReference>
<dbReference type="Gene3D" id="3.40.50.1360">
    <property type="match status" value="1"/>
</dbReference>
<dbReference type="EMBL" id="CVRS01000131">
    <property type="protein sequence ID" value="CRL43416.1"/>
    <property type="molecule type" value="Genomic_DNA"/>
</dbReference>
<dbReference type="Proteomes" id="UP000095453">
    <property type="component" value="Unassembled WGS sequence"/>
</dbReference>
<dbReference type="InterPro" id="IPR052960">
    <property type="entry name" value="GlcN6P_deaminase-like"/>
</dbReference>
<evidence type="ECO:0000313" key="8">
    <source>
        <dbReference type="Proteomes" id="UP000283738"/>
    </source>
</evidence>
<dbReference type="OrthoDB" id="9791139at2"/>
<dbReference type="EMBL" id="CYXX01000017">
    <property type="protein sequence ID" value="CUN18182.1"/>
    <property type="molecule type" value="Genomic_DNA"/>
</dbReference>
<dbReference type="Proteomes" id="UP000049828">
    <property type="component" value="Unassembled WGS sequence"/>
</dbReference>
<dbReference type="GO" id="GO:0006044">
    <property type="term" value="P:N-acetylglucosamine metabolic process"/>
    <property type="evidence" value="ECO:0007669"/>
    <property type="project" value="InterPro"/>
</dbReference>
<reference evidence="7 8" key="3">
    <citation type="submission" date="2018-08" db="EMBL/GenBank/DDBJ databases">
        <title>A genome reference for cultivated species of the human gut microbiota.</title>
        <authorList>
            <person name="Zou Y."/>
            <person name="Xue W."/>
            <person name="Luo G."/>
        </authorList>
    </citation>
    <scope>NUCLEOTIDE SEQUENCE [LARGE SCALE GENOMIC DNA]</scope>
    <source>
        <strain evidence="3 8">AF28-15</strain>
        <strain evidence="4 7">AM42-1AC</strain>
    </source>
</reference>
<dbReference type="Proteomes" id="UP000283492">
    <property type="component" value="Unassembled WGS sequence"/>
</dbReference>
<evidence type="ECO:0000313" key="4">
    <source>
        <dbReference type="EMBL" id="RHA88735.1"/>
    </source>
</evidence>
<protein>
    <submittedName>
        <fullName evidence="2">Glucosamine-6-phosphate deaminase</fullName>
        <ecNumber evidence="2">3.5.99.6</ecNumber>
    </submittedName>
    <submittedName>
        <fullName evidence="3">Glucosamine-6-phosphate isomerase</fullName>
    </submittedName>
</protein>
<evidence type="ECO:0000313" key="6">
    <source>
        <dbReference type="Proteomes" id="UP000095453"/>
    </source>
</evidence>
<name>A0A0M6X0R8_9FIRM</name>
<keyword evidence="5" id="KW-1185">Reference proteome</keyword>
<evidence type="ECO:0000313" key="3">
    <source>
        <dbReference type="EMBL" id="RGQ55917.1"/>
    </source>
</evidence>
<dbReference type="EMBL" id="QSFX01000013">
    <property type="protein sequence ID" value="RHA88735.1"/>
    <property type="molecule type" value="Genomic_DNA"/>
</dbReference>
<evidence type="ECO:0000313" key="1">
    <source>
        <dbReference type="EMBL" id="CRL43416.1"/>
    </source>
</evidence>
<proteinExistence type="predicted"/>
<dbReference type="PANTHER" id="PTHR42892">
    <property type="entry name" value="GLUCOSAMINE-6-PHOSPHATE DEAMINASE-LIKE PROTEIN BT_0258-RELATED"/>
    <property type="match status" value="1"/>
</dbReference>
<dbReference type="InterPro" id="IPR037171">
    <property type="entry name" value="NagB/RpiA_transferase-like"/>
</dbReference>
<reference evidence="5" key="2">
    <citation type="submission" date="2015-05" db="EMBL/GenBank/DDBJ databases">
        <authorList>
            <consortium name="Pathogen Informatics"/>
        </authorList>
    </citation>
    <scope>NUCLEOTIDE SEQUENCE [LARGE SCALE GENOMIC DNA]</scope>
    <source>
        <strain evidence="2 6">2789STDY5608887</strain>
        <strain evidence="5">L1-83</strain>
    </source>
</reference>
<reference evidence="1" key="1">
    <citation type="submission" date="2015-05" db="EMBL/GenBank/DDBJ databases">
        <authorList>
            <person name="Wang D.B."/>
            <person name="Wang M."/>
        </authorList>
    </citation>
    <scope>NUCLEOTIDE SEQUENCE [LARGE SCALE GENOMIC DNA]</scope>
    <source>
        <strain evidence="1">L1-83</strain>
    </source>
</reference>
<sequence length="273" mass="31429">MKHEYYYYNKEELLKAPKIPLIVMEDNAAVFKSMADEMVEEIKRKNALGENTVFICPVGPVGQYPYFVDMVNEQNISLKNVWFINMDEYLTDDKEWIDKEDKLSFRGFMDRTVYTKIKPELVMPEEQRIFPDPKNLTHIQDMIKKLGGVDICFGGIGINGHVAFNEASDTMTPDEFLAQHTRVLEISKETRAVNSIGDLNGALDDMPHYCITIGINEIAHARKIRLGCFRDWHRSVVRHAAYGEKTAHFPVSLLQDHPDINIKFTEFVANLPE</sequence>
<dbReference type="PROSITE" id="PS01161">
    <property type="entry name" value="GLC_GALNAC_ISOMERASE"/>
    <property type="match status" value="1"/>
</dbReference>
<dbReference type="Proteomes" id="UP000283738">
    <property type="component" value="Unassembled WGS sequence"/>
</dbReference>
<dbReference type="AlphaFoldDB" id="A0A0M6X0R8"/>
<dbReference type="RefSeq" id="WP_007887286.1">
    <property type="nucleotide sequence ID" value="NZ_CABJFX010000013.1"/>
</dbReference>
<dbReference type="SUPFAM" id="SSF100950">
    <property type="entry name" value="NagB/RpiA/CoA transferase-like"/>
    <property type="match status" value="1"/>
</dbReference>
<dbReference type="STRING" id="360807.ERS852392_00678"/>
<keyword evidence="2" id="KW-0378">Hydrolase</keyword>